<gene>
    <name evidence="2" type="ORF">QNI29_16045</name>
</gene>
<accession>A0ABY8UUS2</accession>
<evidence type="ECO:0000313" key="2">
    <source>
        <dbReference type="EMBL" id="WIF97237.1"/>
    </source>
</evidence>
<feature type="transmembrane region" description="Helical" evidence="1">
    <location>
        <begin position="16"/>
        <end position="35"/>
    </location>
</feature>
<reference evidence="2 3" key="1">
    <citation type="submission" date="2023-05" db="EMBL/GenBank/DDBJ databases">
        <title>Comparative genomics reveals the evidence of polycyclic aromatic hydrocarbons degradation in moderately halophilic genus Pontibacillus.</title>
        <authorList>
            <person name="Yang H."/>
            <person name="Qian Z."/>
        </authorList>
    </citation>
    <scope>NUCLEOTIDE SEQUENCE [LARGE SCALE GENOMIC DNA]</scope>
    <source>
        <strain evidence="3">HN14</strain>
    </source>
</reference>
<evidence type="ECO:0000313" key="3">
    <source>
        <dbReference type="Proteomes" id="UP001236652"/>
    </source>
</evidence>
<proteinExistence type="predicted"/>
<keyword evidence="1" id="KW-0472">Membrane</keyword>
<dbReference type="RefSeq" id="WP_231417482.1">
    <property type="nucleotide sequence ID" value="NZ_CP126446.1"/>
</dbReference>
<organism evidence="2 3">
    <name type="scientific">Pontibacillus chungwhensis</name>
    <dbReference type="NCBI Taxonomy" id="265426"/>
    <lineage>
        <taxon>Bacteria</taxon>
        <taxon>Bacillati</taxon>
        <taxon>Bacillota</taxon>
        <taxon>Bacilli</taxon>
        <taxon>Bacillales</taxon>
        <taxon>Bacillaceae</taxon>
        <taxon>Pontibacillus</taxon>
    </lineage>
</organism>
<keyword evidence="1" id="KW-1133">Transmembrane helix</keyword>
<keyword evidence="1" id="KW-0812">Transmembrane</keyword>
<name>A0ABY8UUS2_9BACI</name>
<dbReference type="Proteomes" id="UP001236652">
    <property type="component" value="Chromosome"/>
</dbReference>
<keyword evidence="3" id="KW-1185">Reference proteome</keyword>
<protein>
    <submittedName>
        <fullName evidence="2">Uncharacterized protein</fullName>
    </submittedName>
</protein>
<evidence type="ECO:0000256" key="1">
    <source>
        <dbReference type="SAM" id="Phobius"/>
    </source>
</evidence>
<sequence length="203" mass="24039">MKFNSDHTPPTKRSQLLRYVLISLFIVAVLVAIMVQNNQAKQIMKPTLEQQPLLAIRHNVEEVEVSLIQLQEEVPYLVTFDIDPFTYSFSAKAYKRLNQPIQEINYSKDGELWVKRNNEWFLLDEDLVERPSSARSPMFEERVSFIKKVIKKGDVFQMTVRLHDHNEWSEVFQKRPIDIEKLYVNEEVWVVLLDDFTVEIVKK</sequence>
<dbReference type="EMBL" id="CP126446">
    <property type="protein sequence ID" value="WIF97237.1"/>
    <property type="molecule type" value="Genomic_DNA"/>
</dbReference>